<dbReference type="AlphaFoldDB" id="A0A0A9BRW3"/>
<reference evidence="1" key="2">
    <citation type="journal article" date="2015" name="Data Brief">
        <title>Shoot transcriptome of the giant reed, Arundo donax.</title>
        <authorList>
            <person name="Barrero R.A."/>
            <person name="Guerrero F.D."/>
            <person name="Moolhuijzen P."/>
            <person name="Goolsby J.A."/>
            <person name="Tidwell J."/>
            <person name="Bellgard S.E."/>
            <person name="Bellgard M.I."/>
        </authorList>
    </citation>
    <scope>NUCLEOTIDE SEQUENCE</scope>
    <source>
        <tissue evidence="1">Shoot tissue taken approximately 20 cm above the soil surface</tissue>
    </source>
</reference>
<evidence type="ECO:0000313" key="1">
    <source>
        <dbReference type="EMBL" id="JAD66734.1"/>
    </source>
</evidence>
<organism evidence="1">
    <name type="scientific">Arundo donax</name>
    <name type="common">Giant reed</name>
    <name type="synonym">Donax arundinaceus</name>
    <dbReference type="NCBI Taxonomy" id="35708"/>
    <lineage>
        <taxon>Eukaryota</taxon>
        <taxon>Viridiplantae</taxon>
        <taxon>Streptophyta</taxon>
        <taxon>Embryophyta</taxon>
        <taxon>Tracheophyta</taxon>
        <taxon>Spermatophyta</taxon>
        <taxon>Magnoliopsida</taxon>
        <taxon>Liliopsida</taxon>
        <taxon>Poales</taxon>
        <taxon>Poaceae</taxon>
        <taxon>PACMAD clade</taxon>
        <taxon>Arundinoideae</taxon>
        <taxon>Arundineae</taxon>
        <taxon>Arundo</taxon>
    </lineage>
</organism>
<sequence length="23" mass="2508">MLGNSSFVYIHNCTSSGVTVLYD</sequence>
<proteinExistence type="predicted"/>
<protein>
    <submittedName>
        <fullName evidence="1">Uncharacterized protein</fullName>
    </submittedName>
</protein>
<dbReference type="EMBL" id="GBRH01231161">
    <property type="protein sequence ID" value="JAD66734.1"/>
    <property type="molecule type" value="Transcribed_RNA"/>
</dbReference>
<accession>A0A0A9BRW3</accession>
<name>A0A0A9BRW3_ARUDO</name>
<reference evidence="1" key="1">
    <citation type="submission" date="2014-09" db="EMBL/GenBank/DDBJ databases">
        <authorList>
            <person name="Magalhaes I.L.F."/>
            <person name="Oliveira U."/>
            <person name="Santos F.R."/>
            <person name="Vidigal T.H.D.A."/>
            <person name="Brescovit A.D."/>
            <person name="Santos A.J."/>
        </authorList>
    </citation>
    <scope>NUCLEOTIDE SEQUENCE</scope>
    <source>
        <tissue evidence="1">Shoot tissue taken approximately 20 cm above the soil surface</tissue>
    </source>
</reference>